<dbReference type="SUPFAM" id="SSF51430">
    <property type="entry name" value="NAD(P)-linked oxidoreductase"/>
    <property type="match status" value="1"/>
</dbReference>
<comment type="similarity">
    <text evidence="1">Belongs to the aldo/keto reductase family.</text>
</comment>
<dbReference type="Gene3D" id="3.20.20.100">
    <property type="entry name" value="NADP-dependent oxidoreductase domain"/>
    <property type="match status" value="1"/>
</dbReference>
<organism evidence="5 6">
    <name type="scientific">Fusarium mundagurra</name>
    <dbReference type="NCBI Taxonomy" id="1567541"/>
    <lineage>
        <taxon>Eukaryota</taxon>
        <taxon>Fungi</taxon>
        <taxon>Dikarya</taxon>
        <taxon>Ascomycota</taxon>
        <taxon>Pezizomycotina</taxon>
        <taxon>Sordariomycetes</taxon>
        <taxon>Hypocreomycetidae</taxon>
        <taxon>Hypocreales</taxon>
        <taxon>Nectriaceae</taxon>
        <taxon>Fusarium</taxon>
        <taxon>Fusarium fujikuroi species complex</taxon>
    </lineage>
</organism>
<evidence type="ECO:0000256" key="3">
    <source>
        <dbReference type="ARBA" id="ARBA00023002"/>
    </source>
</evidence>
<comment type="caution">
    <text evidence="5">The sequence shown here is derived from an EMBL/GenBank/DDBJ whole genome shotgun (WGS) entry which is preliminary data.</text>
</comment>
<dbReference type="PANTHER" id="PTHR43827:SF3">
    <property type="entry name" value="NADP-DEPENDENT OXIDOREDUCTASE DOMAIN-CONTAINING PROTEIN"/>
    <property type="match status" value="1"/>
</dbReference>
<sequence>MGTRGPRLNTLPLFLYGTGSDCDEQDKLTCAAIRQGYTAIDTGPTPAYREELTANGIETGLGHLSTTSAEHLFVQTKISPAGRYQTAESMPFTMMDTPQQQVQKSFERSKIIFSSSGCIINALLLHAPFPNLSVTMEYWNAMEDLIKTDPNLEFLGICNTTLPTLQQVYQNATIKPSIIQNSFRAPSSYDRDIISFCRQNGMVYQAYGVLTSNPALLSSNLIGWFAETNHISEAEALFVFVSAHGSGTVHILQASRDEDHMAADLRCQRLVEKVDSVMIEAFRELLDELSSRSSPKHSWSY</sequence>
<accession>A0A8H5YIH7</accession>
<evidence type="ECO:0000256" key="1">
    <source>
        <dbReference type="ARBA" id="ARBA00007905"/>
    </source>
</evidence>
<evidence type="ECO:0000256" key="2">
    <source>
        <dbReference type="ARBA" id="ARBA00022857"/>
    </source>
</evidence>
<dbReference type="InterPro" id="IPR020471">
    <property type="entry name" value="AKR"/>
</dbReference>
<evidence type="ECO:0000313" key="6">
    <source>
        <dbReference type="Proteomes" id="UP000544331"/>
    </source>
</evidence>
<dbReference type="EMBL" id="JAAOAN010000274">
    <property type="protein sequence ID" value="KAF5712822.1"/>
    <property type="molecule type" value="Genomic_DNA"/>
</dbReference>
<evidence type="ECO:0000259" key="4">
    <source>
        <dbReference type="Pfam" id="PF00248"/>
    </source>
</evidence>
<gene>
    <name evidence="5" type="ORF">FMUND_8256</name>
</gene>
<dbReference type="AlphaFoldDB" id="A0A8H5YIH7"/>
<dbReference type="OrthoDB" id="5096015at2759"/>
<evidence type="ECO:0000313" key="5">
    <source>
        <dbReference type="EMBL" id="KAF5712822.1"/>
    </source>
</evidence>
<keyword evidence="2" id="KW-0521">NADP</keyword>
<protein>
    <submittedName>
        <fullName evidence="5">Aldo-keto reductase</fullName>
    </submittedName>
</protein>
<keyword evidence="3" id="KW-0560">Oxidoreductase</keyword>
<dbReference type="Pfam" id="PF00248">
    <property type="entry name" value="Aldo_ket_red"/>
    <property type="match status" value="1"/>
</dbReference>
<dbReference type="InterPro" id="IPR023210">
    <property type="entry name" value="NADP_OxRdtase_dom"/>
</dbReference>
<keyword evidence="6" id="KW-1185">Reference proteome</keyword>
<name>A0A8H5YIH7_9HYPO</name>
<reference evidence="5 6" key="1">
    <citation type="submission" date="2020-05" db="EMBL/GenBank/DDBJ databases">
        <title>Identification and distribution of gene clusters putatively required for synthesis of sphingolipid metabolism inhibitors in phylogenetically diverse species of the filamentous fungus Fusarium.</title>
        <authorList>
            <person name="Kim H.-S."/>
            <person name="Busman M."/>
            <person name="Brown D.W."/>
            <person name="Divon H."/>
            <person name="Uhlig S."/>
            <person name="Proctor R.H."/>
        </authorList>
    </citation>
    <scope>NUCLEOTIDE SEQUENCE [LARGE SCALE GENOMIC DNA]</scope>
    <source>
        <strain evidence="5 6">NRRL 66235</strain>
    </source>
</reference>
<proteinExistence type="inferred from homology"/>
<feature type="domain" description="NADP-dependent oxidoreductase" evidence="4">
    <location>
        <begin position="23"/>
        <end position="212"/>
    </location>
</feature>
<dbReference type="GO" id="GO:0016616">
    <property type="term" value="F:oxidoreductase activity, acting on the CH-OH group of donors, NAD or NADP as acceptor"/>
    <property type="evidence" value="ECO:0007669"/>
    <property type="project" value="UniProtKB-ARBA"/>
</dbReference>
<dbReference type="PANTHER" id="PTHR43827">
    <property type="entry name" value="2,5-DIKETO-D-GLUCONIC ACID REDUCTASE"/>
    <property type="match status" value="1"/>
</dbReference>
<dbReference type="InterPro" id="IPR036812">
    <property type="entry name" value="NAD(P)_OxRdtase_dom_sf"/>
</dbReference>
<dbReference type="Proteomes" id="UP000544331">
    <property type="component" value="Unassembled WGS sequence"/>
</dbReference>